<dbReference type="Pfam" id="PF09136">
    <property type="entry name" value="Glucodextran_B"/>
    <property type="match status" value="1"/>
</dbReference>
<dbReference type="InterPro" id="IPR013783">
    <property type="entry name" value="Ig-like_fold"/>
</dbReference>
<dbReference type="Proteomes" id="UP000034119">
    <property type="component" value="Unassembled WGS sequence"/>
</dbReference>
<comment type="caution">
    <text evidence="3">The sequence shown here is derived from an EMBL/GenBank/DDBJ whole genome shotgun (WGS) entry which is preliminary data.</text>
</comment>
<dbReference type="EMBL" id="LCPW01000022">
    <property type="protein sequence ID" value="KKW05377.1"/>
    <property type="molecule type" value="Genomic_DNA"/>
</dbReference>
<feature type="transmembrane region" description="Helical" evidence="1">
    <location>
        <begin position="30"/>
        <end position="51"/>
    </location>
</feature>
<sequence length="253" mass="27077">MNHWKKYNVVRKRNLQKSWRSLSRQDRNEFLSFLKVLGAIVAIVATVYYVGINGLTHIGGFWAIFTGEKGTVAGDTQAPPPPTFSPLNPYTKQKTLTISGYAEPSAEVKIMINGSDAGTAIAEAGGTFSFKDASLKEGKNVITATAKDLAGNESQKSAELIVTLDTKTPKLAISSPKNGQKITGEKNQVNVLGKTDPGVTVRVNSIQARVLGDGSFSTTLTNLPSGETKITIIATDKAGNQEKIELTVTYSAE</sequence>
<name>A0A0G1XS09_9BACT</name>
<reference evidence="3 4" key="1">
    <citation type="journal article" date="2015" name="Nature">
        <title>rRNA introns, odd ribosomes, and small enigmatic genomes across a large radiation of phyla.</title>
        <authorList>
            <person name="Brown C.T."/>
            <person name="Hug L.A."/>
            <person name="Thomas B.C."/>
            <person name="Sharon I."/>
            <person name="Castelle C.J."/>
            <person name="Singh A."/>
            <person name="Wilkins M.J."/>
            <person name="Williams K.H."/>
            <person name="Banfield J.F."/>
        </authorList>
    </citation>
    <scope>NUCLEOTIDE SEQUENCE [LARGE SCALE GENOMIC DNA]</scope>
</reference>
<dbReference type="STRING" id="1618342.UY40_C0022G0017"/>
<keyword evidence="1" id="KW-0812">Transmembrane</keyword>
<dbReference type="Gene3D" id="2.60.40.10">
    <property type="entry name" value="Immunoglobulins"/>
    <property type="match status" value="2"/>
</dbReference>
<accession>A0A0G1XS09</accession>
<dbReference type="InterPro" id="IPR044016">
    <property type="entry name" value="Big_13"/>
</dbReference>
<evidence type="ECO:0000313" key="4">
    <source>
        <dbReference type="Proteomes" id="UP000034119"/>
    </source>
</evidence>
<dbReference type="AlphaFoldDB" id="A0A0G1XS09"/>
<organism evidence="3 4">
    <name type="scientific">candidate division CPR1 bacterium GW2011_GWC1_49_13</name>
    <dbReference type="NCBI Taxonomy" id="1618342"/>
    <lineage>
        <taxon>Bacteria</taxon>
        <taxon>candidate division CPR1</taxon>
    </lineage>
</organism>
<feature type="domain" description="Bacterial Ig-like" evidence="2">
    <location>
        <begin position="89"/>
        <end position="166"/>
    </location>
</feature>
<proteinExistence type="predicted"/>
<dbReference type="Pfam" id="PF19077">
    <property type="entry name" value="Big_13"/>
    <property type="match status" value="1"/>
</dbReference>
<gene>
    <name evidence="3" type="ORF">UY40_C0022G0017</name>
</gene>
<protein>
    <recommendedName>
        <fullName evidence="2">Bacterial Ig-like domain-containing protein</fullName>
    </recommendedName>
</protein>
<evidence type="ECO:0000256" key="1">
    <source>
        <dbReference type="SAM" id="Phobius"/>
    </source>
</evidence>
<evidence type="ECO:0000259" key="2">
    <source>
        <dbReference type="Pfam" id="PF19077"/>
    </source>
</evidence>
<dbReference type="NCBIfam" id="NF033510">
    <property type="entry name" value="Ca_tandemer"/>
    <property type="match status" value="2"/>
</dbReference>
<keyword evidence="1" id="KW-0472">Membrane</keyword>
<evidence type="ECO:0000313" key="3">
    <source>
        <dbReference type="EMBL" id="KKW05377.1"/>
    </source>
</evidence>
<keyword evidence="1" id="KW-1133">Transmembrane helix</keyword>